<feature type="transmembrane region" description="Helical" evidence="7">
    <location>
        <begin position="46"/>
        <end position="67"/>
    </location>
</feature>
<sequence>NLSNDERVIVNPKLTVQSIFHWFYLSINIGALSPMITTNIEKYHSYWLAYLTPLIMFVIAIMILIFVNKKLIKEPPRGSALLNFFFVLRVAFARDRNLENAKPSNIPQEYSAKHRITWNDEFVDQVKVGLQALKVFILFPFYWVCYTQIHNNLISQAATMRVGKIPNDIMNNLDPIVLIIFTPLANHVLYPYLQRLGITLRPITRIFIGYMLITAAMVYSAIVQNMIYNTGPCYINTRCTINNVQVPNDISVWWQSPSYILIGLSEIFTSITGLNYAYNKAPESLKSTVTAIFLITSAFGALLGLAIVPLSRDPYLVLMYALLGGCSFITGCLMLYFFKKYDDEEAESEKIIVIR</sequence>
<comment type="similarity">
    <text evidence="2 6">Belongs to the major facilitator superfamily. Proton-dependent oligopeptide transporter (POT/PTR) (TC 2.A.17) family.</text>
</comment>
<dbReference type="GO" id="GO:0006857">
    <property type="term" value="P:oligopeptide transport"/>
    <property type="evidence" value="ECO:0007669"/>
    <property type="project" value="InterPro"/>
</dbReference>
<dbReference type="SUPFAM" id="SSF103473">
    <property type="entry name" value="MFS general substrate transporter"/>
    <property type="match status" value="1"/>
</dbReference>
<evidence type="ECO:0000256" key="5">
    <source>
        <dbReference type="ARBA" id="ARBA00023136"/>
    </source>
</evidence>
<feature type="transmembrane region" description="Helical" evidence="7">
    <location>
        <begin position="290"/>
        <end position="311"/>
    </location>
</feature>
<evidence type="ECO:0000313" key="9">
    <source>
        <dbReference type="Proteomes" id="UP000789342"/>
    </source>
</evidence>
<dbReference type="InterPro" id="IPR018456">
    <property type="entry name" value="PTR2_symporter_CS"/>
</dbReference>
<comment type="subcellular location">
    <subcellularLocation>
        <location evidence="1 6">Membrane</location>
        <topology evidence="1 6">Multi-pass membrane protein</topology>
    </subcellularLocation>
</comment>
<dbReference type="GO" id="GO:0016020">
    <property type="term" value="C:membrane"/>
    <property type="evidence" value="ECO:0007669"/>
    <property type="project" value="UniProtKB-SubCell"/>
</dbReference>
<evidence type="ECO:0000313" key="8">
    <source>
        <dbReference type="EMBL" id="CAG8735096.1"/>
    </source>
</evidence>
<keyword evidence="3 6" id="KW-0812">Transmembrane</keyword>
<feature type="transmembrane region" description="Helical" evidence="7">
    <location>
        <begin position="169"/>
        <end position="190"/>
    </location>
</feature>
<protein>
    <submittedName>
        <fullName evidence="8">5323_t:CDS:1</fullName>
    </submittedName>
</protein>
<feature type="transmembrane region" description="Helical" evidence="7">
    <location>
        <begin position="259"/>
        <end position="278"/>
    </location>
</feature>
<gene>
    <name evidence="8" type="ORF">AMORRO_LOCUS14316</name>
</gene>
<dbReference type="InterPro" id="IPR000109">
    <property type="entry name" value="POT_fam"/>
</dbReference>
<dbReference type="InterPro" id="IPR036259">
    <property type="entry name" value="MFS_trans_sf"/>
</dbReference>
<keyword evidence="4 7" id="KW-1133">Transmembrane helix</keyword>
<dbReference type="PROSITE" id="PS01023">
    <property type="entry name" value="PTR2_2"/>
    <property type="match status" value="1"/>
</dbReference>
<dbReference type="Pfam" id="PF00854">
    <property type="entry name" value="PTR2"/>
    <property type="match status" value="1"/>
</dbReference>
<dbReference type="OrthoDB" id="8904098at2759"/>
<comment type="caution">
    <text evidence="8">The sequence shown here is derived from an EMBL/GenBank/DDBJ whole genome shotgun (WGS) entry which is preliminary data.</text>
</comment>
<organism evidence="8 9">
    <name type="scientific">Acaulospora morrowiae</name>
    <dbReference type="NCBI Taxonomy" id="94023"/>
    <lineage>
        <taxon>Eukaryota</taxon>
        <taxon>Fungi</taxon>
        <taxon>Fungi incertae sedis</taxon>
        <taxon>Mucoromycota</taxon>
        <taxon>Glomeromycotina</taxon>
        <taxon>Glomeromycetes</taxon>
        <taxon>Diversisporales</taxon>
        <taxon>Acaulosporaceae</taxon>
        <taxon>Acaulospora</taxon>
    </lineage>
</organism>
<dbReference type="PANTHER" id="PTHR11654">
    <property type="entry name" value="OLIGOPEPTIDE TRANSPORTER-RELATED"/>
    <property type="match status" value="1"/>
</dbReference>
<proteinExistence type="inferred from homology"/>
<keyword evidence="6" id="KW-0813">Transport</keyword>
<dbReference type="Proteomes" id="UP000789342">
    <property type="component" value="Unassembled WGS sequence"/>
</dbReference>
<name>A0A9N9IGW0_9GLOM</name>
<evidence type="ECO:0000256" key="7">
    <source>
        <dbReference type="SAM" id="Phobius"/>
    </source>
</evidence>
<dbReference type="GO" id="GO:0022857">
    <property type="term" value="F:transmembrane transporter activity"/>
    <property type="evidence" value="ECO:0007669"/>
    <property type="project" value="InterPro"/>
</dbReference>
<evidence type="ECO:0000256" key="2">
    <source>
        <dbReference type="ARBA" id="ARBA00005982"/>
    </source>
</evidence>
<dbReference type="EMBL" id="CAJVPV010027864">
    <property type="protein sequence ID" value="CAG8735096.1"/>
    <property type="molecule type" value="Genomic_DNA"/>
</dbReference>
<reference evidence="8" key="1">
    <citation type="submission" date="2021-06" db="EMBL/GenBank/DDBJ databases">
        <authorList>
            <person name="Kallberg Y."/>
            <person name="Tangrot J."/>
            <person name="Rosling A."/>
        </authorList>
    </citation>
    <scope>NUCLEOTIDE SEQUENCE</scope>
    <source>
        <strain evidence="8">CL551</strain>
    </source>
</reference>
<evidence type="ECO:0000256" key="6">
    <source>
        <dbReference type="RuleBase" id="RU003755"/>
    </source>
</evidence>
<feature type="transmembrane region" description="Helical" evidence="7">
    <location>
        <begin position="132"/>
        <end position="149"/>
    </location>
</feature>
<evidence type="ECO:0000256" key="3">
    <source>
        <dbReference type="ARBA" id="ARBA00022692"/>
    </source>
</evidence>
<dbReference type="Gene3D" id="1.20.1250.20">
    <property type="entry name" value="MFS general substrate transporter like domains"/>
    <property type="match status" value="1"/>
</dbReference>
<feature type="transmembrane region" description="Helical" evidence="7">
    <location>
        <begin position="202"/>
        <end position="222"/>
    </location>
</feature>
<feature type="non-terminal residue" evidence="8">
    <location>
        <position position="355"/>
    </location>
</feature>
<feature type="transmembrane region" description="Helical" evidence="7">
    <location>
        <begin position="21"/>
        <end position="40"/>
    </location>
</feature>
<accession>A0A9N9IGW0</accession>
<keyword evidence="9" id="KW-1185">Reference proteome</keyword>
<keyword evidence="5 7" id="KW-0472">Membrane</keyword>
<evidence type="ECO:0000256" key="4">
    <source>
        <dbReference type="ARBA" id="ARBA00022989"/>
    </source>
</evidence>
<dbReference type="AlphaFoldDB" id="A0A9N9IGW0"/>
<evidence type="ECO:0000256" key="1">
    <source>
        <dbReference type="ARBA" id="ARBA00004141"/>
    </source>
</evidence>
<feature type="transmembrane region" description="Helical" evidence="7">
    <location>
        <begin position="317"/>
        <end position="338"/>
    </location>
</feature>